<feature type="region of interest" description="Disordered" evidence="1">
    <location>
        <begin position="1"/>
        <end position="25"/>
    </location>
</feature>
<sequence>MSEQALQSRHEQVYGHRIPTTQPGLYGGPDATRLYILRYRQFLQGTGEPYRGGWM</sequence>
<accession>W4LQX2</accession>
<dbReference type="HOGENOM" id="CLU_3023466_0_0_7"/>
<comment type="caution">
    <text evidence="2">The sequence shown here is derived from an EMBL/GenBank/DDBJ whole genome shotgun (WGS) entry which is preliminary data.</text>
</comment>
<evidence type="ECO:0000313" key="2">
    <source>
        <dbReference type="EMBL" id="ETX00368.1"/>
    </source>
</evidence>
<reference evidence="2 3" key="1">
    <citation type="journal article" date="2014" name="Nature">
        <title>An environmental bacterial taxon with a large and distinct metabolic repertoire.</title>
        <authorList>
            <person name="Wilson M.C."/>
            <person name="Mori T."/>
            <person name="Ruckert C."/>
            <person name="Uria A.R."/>
            <person name="Helf M.J."/>
            <person name="Takada K."/>
            <person name="Gernert C."/>
            <person name="Steffens U.A."/>
            <person name="Heycke N."/>
            <person name="Schmitt S."/>
            <person name="Rinke C."/>
            <person name="Helfrich E.J."/>
            <person name="Brachmann A.O."/>
            <person name="Gurgui C."/>
            <person name="Wakimoto T."/>
            <person name="Kracht M."/>
            <person name="Crusemann M."/>
            <person name="Hentschel U."/>
            <person name="Abe I."/>
            <person name="Matsunaga S."/>
            <person name="Kalinowski J."/>
            <person name="Takeyama H."/>
            <person name="Piel J."/>
        </authorList>
    </citation>
    <scope>NUCLEOTIDE SEQUENCE [LARGE SCALE GENOMIC DNA]</scope>
    <source>
        <strain evidence="3">TSY2</strain>
    </source>
</reference>
<gene>
    <name evidence="2" type="ORF">ETSY2_39205</name>
</gene>
<dbReference type="EMBL" id="AZHX01001736">
    <property type="protein sequence ID" value="ETX00368.1"/>
    <property type="molecule type" value="Genomic_DNA"/>
</dbReference>
<proteinExistence type="predicted"/>
<dbReference type="Proteomes" id="UP000019140">
    <property type="component" value="Unassembled WGS sequence"/>
</dbReference>
<name>W4LQX2_9BACT</name>
<organism evidence="2 3">
    <name type="scientific">Candidatus Entotheonella gemina</name>
    <dbReference type="NCBI Taxonomy" id="1429439"/>
    <lineage>
        <taxon>Bacteria</taxon>
        <taxon>Pseudomonadati</taxon>
        <taxon>Nitrospinota/Tectimicrobiota group</taxon>
        <taxon>Candidatus Tectimicrobiota</taxon>
        <taxon>Candidatus Entotheonellia</taxon>
        <taxon>Candidatus Entotheonellales</taxon>
        <taxon>Candidatus Entotheonellaceae</taxon>
        <taxon>Candidatus Entotheonella</taxon>
    </lineage>
</organism>
<protein>
    <submittedName>
        <fullName evidence="2">Uncharacterized protein</fullName>
    </submittedName>
</protein>
<evidence type="ECO:0000256" key="1">
    <source>
        <dbReference type="SAM" id="MobiDB-lite"/>
    </source>
</evidence>
<dbReference type="AlphaFoldDB" id="W4LQX2"/>
<keyword evidence="3" id="KW-1185">Reference proteome</keyword>
<evidence type="ECO:0000313" key="3">
    <source>
        <dbReference type="Proteomes" id="UP000019140"/>
    </source>
</evidence>